<dbReference type="HOGENOM" id="CLU_3190167_0_0_6"/>
<sequence length="46" mass="5256">MSKNIQKFNVSNLFTENVCNLLSNSYFFIHKIKKATAAAMAFIKND</sequence>
<reference evidence="1 2" key="2">
    <citation type="journal article" date="2011" name="Stand. Genomic Sci.">
        <title>Complete genome sequence of Tolumonas auensis type strain (TA 4).</title>
        <authorList>
            <person name="Chertkov O."/>
            <person name="Copeland A."/>
            <person name="Lucas S."/>
            <person name="Lapidus A."/>
            <person name="Berry K.W."/>
            <person name="Detter J.C."/>
            <person name="Del Rio T.G."/>
            <person name="Hammon N."/>
            <person name="Dalin E."/>
            <person name="Tice H."/>
            <person name="Pitluck S."/>
            <person name="Richardson P."/>
            <person name="Bruce D."/>
            <person name="Goodwin L."/>
            <person name="Han C."/>
            <person name="Tapia R."/>
            <person name="Saunders E."/>
            <person name="Schmutz J."/>
            <person name="Brettin T."/>
            <person name="Larimer F."/>
            <person name="Land M."/>
            <person name="Hauser L."/>
            <person name="Spring S."/>
            <person name="Rohde M."/>
            <person name="Kyrpides N.C."/>
            <person name="Ivanova N."/>
            <person name="Goker M."/>
            <person name="Beller H.R."/>
            <person name="Klenk H.P."/>
            <person name="Woyke T."/>
        </authorList>
    </citation>
    <scope>NUCLEOTIDE SEQUENCE [LARGE SCALE GENOMIC DNA]</scope>
    <source>
        <strain evidence="2">DSM 9187 / TA4</strain>
    </source>
</reference>
<accession>C4LCW4</accession>
<keyword evidence="2" id="KW-1185">Reference proteome</keyword>
<protein>
    <submittedName>
        <fullName evidence="1">Uncharacterized protein</fullName>
    </submittedName>
</protein>
<reference evidence="2" key="1">
    <citation type="submission" date="2009-05" db="EMBL/GenBank/DDBJ databases">
        <title>Complete sequence of Tolumonas auensis DSM 9187.</title>
        <authorList>
            <consortium name="US DOE Joint Genome Institute"/>
            <person name="Lucas S."/>
            <person name="Copeland A."/>
            <person name="Lapidus A."/>
            <person name="Glavina del Rio T."/>
            <person name="Tice H."/>
            <person name="Bruce D."/>
            <person name="Goodwin L."/>
            <person name="Pitluck S."/>
            <person name="Chertkov O."/>
            <person name="Brettin T."/>
            <person name="Detter J.C."/>
            <person name="Han C."/>
            <person name="Larimer F."/>
            <person name="Land M."/>
            <person name="Hauser L."/>
            <person name="Kyrpides N."/>
            <person name="Mikhailova N."/>
            <person name="Spring S."/>
            <person name="Beller H."/>
        </authorList>
    </citation>
    <scope>NUCLEOTIDE SEQUENCE [LARGE SCALE GENOMIC DNA]</scope>
    <source>
        <strain evidence="2">DSM 9187 / TA4</strain>
    </source>
</reference>
<gene>
    <name evidence="1" type="ordered locus">Tola_1051</name>
</gene>
<dbReference type="KEGG" id="tau:Tola_1051"/>
<name>C4LCW4_TOLAT</name>
<proteinExistence type="predicted"/>
<dbReference type="EMBL" id="CP001616">
    <property type="protein sequence ID" value="ACQ92678.1"/>
    <property type="molecule type" value="Genomic_DNA"/>
</dbReference>
<dbReference type="STRING" id="595494.Tola_1051"/>
<evidence type="ECO:0000313" key="1">
    <source>
        <dbReference type="EMBL" id="ACQ92678.1"/>
    </source>
</evidence>
<dbReference type="Proteomes" id="UP000009073">
    <property type="component" value="Chromosome"/>
</dbReference>
<organism evidence="1 2">
    <name type="scientific">Tolumonas auensis (strain DSM 9187 / NBRC 110442 / TA 4)</name>
    <dbReference type="NCBI Taxonomy" id="595494"/>
    <lineage>
        <taxon>Bacteria</taxon>
        <taxon>Pseudomonadati</taxon>
        <taxon>Pseudomonadota</taxon>
        <taxon>Gammaproteobacteria</taxon>
        <taxon>Aeromonadales</taxon>
        <taxon>Aeromonadaceae</taxon>
        <taxon>Tolumonas</taxon>
    </lineage>
</organism>
<dbReference type="AlphaFoldDB" id="C4LCW4"/>
<evidence type="ECO:0000313" key="2">
    <source>
        <dbReference type="Proteomes" id="UP000009073"/>
    </source>
</evidence>